<dbReference type="EMBL" id="GL732661">
    <property type="protein sequence ID" value="EFX68172.1"/>
    <property type="molecule type" value="Genomic_DNA"/>
</dbReference>
<accession>E9HJB4</accession>
<keyword evidence="3" id="KW-1185">Reference proteome</keyword>
<evidence type="ECO:0000256" key="1">
    <source>
        <dbReference type="SAM" id="MobiDB-lite"/>
    </source>
</evidence>
<sequence length="236" mass="26778">MTPGTKSGGGAEKDKHGAENDKTVPKTTKSKCRKKVPKQALPPQILIVSKYTSGCILFCLHMSRAGNIHHLSIRLAFNHFIDDSVHLQIEEVGINAPWFRPKWMIDPPNLGGTWPRSDVDFQKQKFIKRRTGVYTADYQRPSPSRVDLFTQKATVAQLERAGSFDISTSEKFWNSALPMMDEIATTQKWEIYVIDKEGTLFPRNSQNYWHLAALKNTFTPFSQNADKVLPGIMKQL</sequence>
<feature type="compositionally biased region" description="Basic and acidic residues" evidence="1">
    <location>
        <begin position="11"/>
        <end position="24"/>
    </location>
</feature>
<evidence type="ECO:0000313" key="2">
    <source>
        <dbReference type="EMBL" id="EFX68172.1"/>
    </source>
</evidence>
<reference evidence="2 3" key="1">
    <citation type="journal article" date="2011" name="Science">
        <title>The ecoresponsive genome of Daphnia pulex.</title>
        <authorList>
            <person name="Colbourne J.K."/>
            <person name="Pfrender M.E."/>
            <person name="Gilbert D."/>
            <person name="Thomas W.K."/>
            <person name="Tucker A."/>
            <person name="Oakley T.H."/>
            <person name="Tokishita S."/>
            <person name="Aerts A."/>
            <person name="Arnold G.J."/>
            <person name="Basu M.K."/>
            <person name="Bauer D.J."/>
            <person name="Caceres C.E."/>
            <person name="Carmel L."/>
            <person name="Casola C."/>
            <person name="Choi J.H."/>
            <person name="Detter J.C."/>
            <person name="Dong Q."/>
            <person name="Dusheyko S."/>
            <person name="Eads B.D."/>
            <person name="Frohlich T."/>
            <person name="Geiler-Samerotte K.A."/>
            <person name="Gerlach D."/>
            <person name="Hatcher P."/>
            <person name="Jogdeo S."/>
            <person name="Krijgsveld J."/>
            <person name="Kriventseva E.V."/>
            <person name="Kultz D."/>
            <person name="Laforsch C."/>
            <person name="Lindquist E."/>
            <person name="Lopez J."/>
            <person name="Manak J.R."/>
            <person name="Muller J."/>
            <person name="Pangilinan J."/>
            <person name="Patwardhan R.P."/>
            <person name="Pitluck S."/>
            <person name="Pritham E.J."/>
            <person name="Rechtsteiner A."/>
            <person name="Rho M."/>
            <person name="Rogozin I.B."/>
            <person name="Sakarya O."/>
            <person name="Salamov A."/>
            <person name="Schaack S."/>
            <person name="Shapiro H."/>
            <person name="Shiga Y."/>
            <person name="Skalitzky C."/>
            <person name="Smith Z."/>
            <person name="Souvorov A."/>
            <person name="Sung W."/>
            <person name="Tang Z."/>
            <person name="Tsuchiya D."/>
            <person name="Tu H."/>
            <person name="Vos H."/>
            <person name="Wang M."/>
            <person name="Wolf Y.I."/>
            <person name="Yamagata H."/>
            <person name="Yamada T."/>
            <person name="Ye Y."/>
            <person name="Shaw J.R."/>
            <person name="Andrews J."/>
            <person name="Crease T.J."/>
            <person name="Tang H."/>
            <person name="Lucas S.M."/>
            <person name="Robertson H.M."/>
            <person name="Bork P."/>
            <person name="Koonin E.V."/>
            <person name="Zdobnov E.M."/>
            <person name="Grigoriev I.V."/>
            <person name="Lynch M."/>
            <person name="Boore J.L."/>
        </authorList>
    </citation>
    <scope>NUCLEOTIDE SEQUENCE [LARGE SCALE GENOMIC DNA]</scope>
</reference>
<feature type="region of interest" description="Disordered" evidence="1">
    <location>
        <begin position="1"/>
        <end position="35"/>
    </location>
</feature>
<dbReference type="InParanoid" id="E9HJB4"/>
<organism evidence="2 3">
    <name type="scientific">Daphnia pulex</name>
    <name type="common">Water flea</name>
    <dbReference type="NCBI Taxonomy" id="6669"/>
    <lineage>
        <taxon>Eukaryota</taxon>
        <taxon>Metazoa</taxon>
        <taxon>Ecdysozoa</taxon>
        <taxon>Arthropoda</taxon>
        <taxon>Crustacea</taxon>
        <taxon>Branchiopoda</taxon>
        <taxon>Diplostraca</taxon>
        <taxon>Cladocera</taxon>
        <taxon>Anomopoda</taxon>
        <taxon>Daphniidae</taxon>
        <taxon>Daphnia</taxon>
    </lineage>
</organism>
<dbReference type="AlphaFoldDB" id="E9HJB4"/>
<name>E9HJB4_DAPPU</name>
<proteinExistence type="predicted"/>
<dbReference type="HOGENOM" id="CLU_1176462_0_0_1"/>
<feature type="compositionally biased region" description="Gly residues" evidence="1">
    <location>
        <begin position="1"/>
        <end position="10"/>
    </location>
</feature>
<dbReference type="Proteomes" id="UP000000305">
    <property type="component" value="Unassembled WGS sequence"/>
</dbReference>
<protein>
    <submittedName>
        <fullName evidence="2">Uncharacterized protein</fullName>
    </submittedName>
</protein>
<evidence type="ECO:0000313" key="3">
    <source>
        <dbReference type="Proteomes" id="UP000000305"/>
    </source>
</evidence>
<dbReference type="KEGG" id="dpx:DAPPUDRAFT_330352"/>
<dbReference type="PhylomeDB" id="E9HJB4"/>
<gene>
    <name evidence="2" type="ORF">DAPPUDRAFT_330352</name>
</gene>